<protein>
    <recommendedName>
        <fullName evidence="3">N-acetyltransferase domain-containing protein</fullName>
    </recommendedName>
</protein>
<dbReference type="EMBL" id="VSSQ01023522">
    <property type="protein sequence ID" value="MPM70520.1"/>
    <property type="molecule type" value="Genomic_DNA"/>
</dbReference>
<proteinExistence type="predicted"/>
<feature type="domain" description="N-acetyltransferase" evidence="3">
    <location>
        <begin position="4"/>
        <end position="150"/>
    </location>
</feature>
<organism evidence="4">
    <name type="scientific">bioreactor metagenome</name>
    <dbReference type="NCBI Taxonomy" id="1076179"/>
    <lineage>
        <taxon>unclassified sequences</taxon>
        <taxon>metagenomes</taxon>
        <taxon>ecological metagenomes</taxon>
    </lineage>
</organism>
<dbReference type="PROSITE" id="PS51186">
    <property type="entry name" value="GNAT"/>
    <property type="match status" value="1"/>
</dbReference>
<dbReference type="AlphaFoldDB" id="A0A645BYD8"/>
<accession>A0A645BYD8</accession>
<evidence type="ECO:0000256" key="2">
    <source>
        <dbReference type="ARBA" id="ARBA00023315"/>
    </source>
</evidence>
<dbReference type="PANTHER" id="PTHR43877">
    <property type="entry name" value="AMINOALKYLPHOSPHONATE N-ACETYLTRANSFERASE-RELATED-RELATED"/>
    <property type="match status" value="1"/>
</dbReference>
<comment type="caution">
    <text evidence="4">The sequence shown here is derived from an EMBL/GenBank/DDBJ whole genome shotgun (WGS) entry which is preliminary data.</text>
</comment>
<keyword evidence="1" id="KW-0808">Transferase</keyword>
<name>A0A645BYD8_9ZZZZ</name>
<dbReference type="PANTHER" id="PTHR43877:SF2">
    <property type="entry name" value="AMINOALKYLPHOSPHONATE N-ACETYLTRANSFERASE-RELATED"/>
    <property type="match status" value="1"/>
</dbReference>
<gene>
    <name evidence="4" type="ORF">SDC9_117475</name>
</gene>
<dbReference type="CDD" id="cd04301">
    <property type="entry name" value="NAT_SF"/>
    <property type="match status" value="1"/>
</dbReference>
<dbReference type="InterPro" id="IPR016181">
    <property type="entry name" value="Acyl_CoA_acyltransferase"/>
</dbReference>
<evidence type="ECO:0000313" key="4">
    <source>
        <dbReference type="EMBL" id="MPM70520.1"/>
    </source>
</evidence>
<dbReference type="InterPro" id="IPR000182">
    <property type="entry name" value="GNAT_dom"/>
</dbReference>
<reference evidence="4" key="1">
    <citation type="submission" date="2019-08" db="EMBL/GenBank/DDBJ databases">
        <authorList>
            <person name="Kucharzyk K."/>
            <person name="Murdoch R.W."/>
            <person name="Higgins S."/>
            <person name="Loffler F."/>
        </authorList>
    </citation>
    <scope>NUCLEOTIDE SEQUENCE</scope>
</reference>
<dbReference type="SUPFAM" id="SSF55729">
    <property type="entry name" value="Acyl-CoA N-acyltransferases (Nat)"/>
    <property type="match status" value="1"/>
</dbReference>
<evidence type="ECO:0000259" key="3">
    <source>
        <dbReference type="PROSITE" id="PS51186"/>
    </source>
</evidence>
<dbReference type="GO" id="GO:0016747">
    <property type="term" value="F:acyltransferase activity, transferring groups other than amino-acyl groups"/>
    <property type="evidence" value="ECO:0007669"/>
    <property type="project" value="InterPro"/>
</dbReference>
<sequence length="150" mass="17419">MEEMRLRKAVLSDVEKVSDCVYSAYQKYVPRMGKKPGPMLDDYHFLIENGHVYTIEYSGCMAGVLVLKNFDAFILLENVAVLPSFQGRGLGKSMIAYAERYAYEKGIREIRLYTNAAMTENICIYKKLGYVEYDDRYEAGYHRIYFLKTL</sequence>
<dbReference type="Gene3D" id="3.40.630.30">
    <property type="match status" value="1"/>
</dbReference>
<evidence type="ECO:0000256" key="1">
    <source>
        <dbReference type="ARBA" id="ARBA00022679"/>
    </source>
</evidence>
<dbReference type="Pfam" id="PF00583">
    <property type="entry name" value="Acetyltransf_1"/>
    <property type="match status" value="1"/>
</dbReference>
<keyword evidence="2" id="KW-0012">Acyltransferase</keyword>
<dbReference type="InterPro" id="IPR050832">
    <property type="entry name" value="Bact_Acetyltransf"/>
</dbReference>